<organism evidence="3 4">
    <name type="scientific">Rhodococcus tukisamuensis</name>
    <dbReference type="NCBI Taxonomy" id="168276"/>
    <lineage>
        <taxon>Bacteria</taxon>
        <taxon>Bacillati</taxon>
        <taxon>Actinomycetota</taxon>
        <taxon>Actinomycetes</taxon>
        <taxon>Mycobacteriales</taxon>
        <taxon>Nocardiaceae</taxon>
        <taxon>Rhodococcus</taxon>
    </lineage>
</organism>
<gene>
    <name evidence="3" type="ORF">SAMN05444580_10557</name>
</gene>
<feature type="compositionally biased region" description="Low complexity" evidence="1">
    <location>
        <begin position="35"/>
        <end position="55"/>
    </location>
</feature>
<keyword evidence="4" id="KW-1185">Reference proteome</keyword>
<keyword evidence="2" id="KW-0812">Transmembrane</keyword>
<accession>A0A1G6VLX4</accession>
<protein>
    <submittedName>
        <fullName evidence="3">Uncharacterized protein</fullName>
    </submittedName>
</protein>
<dbReference type="STRING" id="168276.SAMN05444580_10557"/>
<sequence>MLDRLPTPGHGSTIERVHHVPDPKTPDPTLSDSPTADASGPDASTAASADADSATVRLERPAPEQTRSEPSAAEKSAAPATAAPATETAETAPGNPAPDNSTPTTVIPHATRAAPVRVGPGRPAPTRVQPPAAGAQEVPAAPAANVPAAAPRPARIPATEPAPTGRRRWPLLVAVVAVVALAVGAGAYLLSGRSADNTQSQVEDAIHTFTGAIAAGDLTTLRASTCGELGGYYQRIHDAQFAQVYKASTDQGSIPVIDSVDAVSVTDGTAIAQVTVHTAAAPNDRSARSFTLQQDGEVWKVC</sequence>
<feature type="compositionally biased region" description="Low complexity" evidence="1">
    <location>
        <begin position="129"/>
        <end position="161"/>
    </location>
</feature>
<name>A0A1G6VLX4_9NOCA</name>
<keyword evidence="2" id="KW-0472">Membrane</keyword>
<keyword evidence="2" id="KW-1133">Transmembrane helix</keyword>
<feature type="transmembrane region" description="Helical" evidence="2">
    <location>
        <begin position="169"/>
        <end position="190"/>
    </location>
</feature>
<evidence type="ECO:0000256" key="2">
    <source>
        <dbReference type="SAM" id="Phobius"/>
    </source>
</evidence>
<feature type="compositionally biased region" description="Basic and acidic residues" evidence="1">
    <location>
        <begin position="13"/>
        <end position="25"/>
    </location>
</feature>
<reference evidence="3 4" key="1">
    <citation type="submission" date="2016-10" db="EMBL/GenBank/DDBJ databases">
        <authorList>
            <person name="de Groot N.N."/>
        </authorList>
    </citation>
    <scope>NUCLEOTIDE SEQUENCE [LARGE SCALE GENOMIC DNA]</scope>
    <source>
        <strain evidence="3 4">JCM 11308</strain>
    </source>
</reference>
<evidence type="ECO:0000313" key="4">
    <source>
        <dbReference type="Proteomes" id="UP000199417"/>
    </source>
</evidence>
<evidence type="ECO:0000313" key="3">
    <source>
        <dbReference type="EMBL" id="SDD54558.1"/>
    </source>
</evidence>
<feature type="compositionally biased region" description="Low complexity" evidence="1">
    <location>
        <begin position="68"/>
        <end position="93"/>
    </location>
</feature>
<dbReference type="Proteomes" id="UP000199417">
    <property type="component" value="Unassembled WGS sequence"/>
</dbReference>
<feature type="region of interest" description="Disordered" evidence="1">
    <location>
        <begin position="1"/>
        <end position="161"/>
    </location>
</feature>
<dbReference type="EMBL" id="FNAB01000005">
    <property type="protein sequence ID" value="SDD54558.1"/>
    <property type="molecule type" value="Genomic_DNA"/>
</dbReference>
<dbReference type="AlphaFoldDB" id="A0A1G6VLX4"/>
<proteinExistence type="predicted"/>
<evidence type="ECO:0000256" key="1">
    <source>
        <dbReference type="SAM" id="MobiDB-lite"/>
    </source>
</evidence>